<dbReference type="Pfam" id="PF24860">
    <property type="entry name" value="FdhE_C"/>
    <property type="match status" value="1"/>
</dbReference>
<dbReference type="InterPro" id="IPR056774">
    <property type="entry name" value="FdhE_N"/>
</dbReference>
<dbReference type="SUPFAM" id="SSF144020">
    <property type="entry name" value="FdhE-like"/>
    <property type="match status" value="1"/>
</dbReference>
<dbReference type="InterPro" id="IPR006452">
    <property type="entry name" value="Formate_DH_accessory"/>
</dbReference>
<organism evidence="8 9">
    <name type="scientific">Pseudomonas luteola</name>
    <dbReference type="NCBI Taxonomy" id="47886"/>
    <lineage>
        <taxon>Bacteria</taxon>
        <taxon>Pseudomonadati</taxon>
        <taxon>Pseudomonadota</taxon>
        <taxon>Gammaproteobacteria</taxon>
        <taxon>Pseudomonadales</taxon>
        <taxon>Pseudomonadaceae</taxon>
        <taxon>Pseudomonas</taxon>
    </lineage>
</organism>
<dbReference type="PANTHER" id="PTHR37689:SF1">
    <property type="entry name" value="PROTEIN FDHE"/>
    <property type="match status" value="1"/>
</dbReference>
<feature type="domain" description="FdhE C-terminal" evidence="7">
    <location>
        <begin position="234"/>
        <end position="315"/>
    </location>
</feature>
<dbReference type="Pfam" id="PF24859">
    <property type="entry name" value="FdhE_central"/>
    <property type="match status" value="1"/>
</dbReference>
<evidence type="ECO:0000259" key="7">
    <source>
        <dbReference type="Pfam" id="PF24860"/>
    </source>
</evidence>
<dbReference type="InterPro" id="IPR056797">
    <property type="entry name" value="FdhE_central"/>
</dbReference>
<comment type="subcellular location">
    <subcellularLocation>
        <location evidence="1 4">Cytoplasm</location>
    </subcellularLocation>
</comment>
<dbReference type="InterPro" id="IPR056796">
    <property type="entry name" value="FdhE_C"/>
</dbReference>
<accession>A0A2X2EU77</accession>
<dbReference type="EMBL" id="UAUF01000013">
    <property type="protein sequence ID" value="SPZ10110.1"/>
    <property type="molecule type" value="Genomic_DNA"/>
</dbReference>
<evidence type="ECO:0000259" key="5">
    <source>
        <dbReference type="Pfam" id="PF04216"/>
    </source>
</evidence>
<dbReference type="NCBIfam" id="TIGR01562">
    <property type="entry name" value="FdhE"/>
    <property type="match status" value="1"/>
</dbReference>
<feature type="domain" description="FdhE central" evidence="6">
    <location>
        <begin position="195"/>
        <end position="233"/>
    </location>
</feature>
<dbReference type="PANTHER" id="PTHR37689">
    <property type="entry name" value="PROTEIN FDHE"/>
    <property type="match status" value="1"/>
</dbReference>
<comment type="function">
    <text evidence="4">Necessary for formate dehydrogenase activity.</text>
</comment>
<feature type="domain" description="FdhE N-terminal" evidence="5">
    <location>
        <begin position="29"/>
        <end position="187"/>
    </location>
</feature>
<reference evidence="8 9" key="1">
    <citation type="submission" date="2018-06" db="EMBL/GenBank/DDBJ databases">
        <authorList>
            <consortium name="Pathogen Informatics"/>
            <person name="Doyle S."/>
        </authorList>
    </citation>
    <scope>NUCLEOTIDE SEQUENCE [LARGE SCALE GENOMIC DNA]</scope>
    <source>
        <strain evidence="8 9">NCTC11842</strain>
    </source>
</reference>
<dbReference type="GO" id="GO:0005829">
    <property type="term" value="C:cytosol"/>
    <property type="evidence" value="ECO:0007669"/>
    <property type="project" value="TreeGrafter"/>
</dbReference>
<dbReference type="CDD" id="cd16341">
    <property type="entry name" value="FdhE"/>
    <property type="match status" value="1"/>
</dbReference>
<dbReference type="FunFam" id="3.90.1670.10:FF:000001">
    <property type="entry name" value="Protein FdhE"/>
    <property type="match status" value="1"/>
</dbReference>
<sequence length="319" mass="35129">MAAPITEEVSCVSGQILEPGQIEASAVTPPFINLPPKNAFSYRAERLEKLADGNPLRDYLLLVSGICRAQQQVFDNLENLPLEAKRIEQSQHHGLPPLSCDTLVREEAWLGVLDAVLKVYQAPEGNTAVQEALEQIRTADAGQRKVWAIALVSGQYDQVPAALVPFLGAALQVAWTNWLFQIETDKFRESKSQTHCPACGSLPVAGVIRHRGKLNGLRYLSCSLCSCEWHYVRVKCTQCENSKELGYFSLENDAVLAEKAPLRAEACPSCETYLKLLYLEHDTEAEAVSADLASLALDMRLDEEGYHRQAPNLLLAPGG</sequence>
<dbReference type="Gene3D" id="3.90.1670.10">
    <property type="entry name" value="FdhE-like domain"/>
    <property type="match status" value="1"/>
</dbReference>
<dbReference type="Proteomes" id="UP000250443">
    <property type="component" value="Unassembled WGS sequence"/>
</dbReference>
<dbReference type="Pfam" id="PF04216">
    <property type="entry name" value="FdhE_N"/>
    <property type="match status" value="1"/>
</dbReference>
<evidence type="ECO:0000313" key="9">
    <source>
        <dbReference type="Proteomes" id="UP000250443"/>
    </source>
</evidence>
<proteinExistence type="inferred from homology"/>
<dbReference type="InterPro" id="IPR024064">
    <property type="entry name" value="FdhE-like_sf"/>
</dbReference>
<evidence type="ECO:0000256" key="4">
    <source>
        <dbReference type="HAMAP-Rule" id="MF_00611"/>
    </source>
</evidence>
<dbReference type="HAMAP" id="MF_00611">
    <property type="entry name" value="FdeH"/>
    <property type="match status" value="1"/>
</dbReference>
<evidence type="ECO:0000256" key="2">
    <source>
        <dbReference type="ARBA" id="ARBA00022490"/>
    </source>
</evidence>
<evidence type="ECO:0000256" key="3">
    <source>
        <dbReference type="ARBA" id="ARBA00061033"/>
    </source>
</evidence>
<evidence type="ECO:0000259" key="6">
    <source>
        <dbReference type="Pfam" id="PF24859"/>
    </source>
</evidence>
<evidence type="ECO:0000256" key="1">
    <source>
        <dbReference type="ARBA" id="ARBA00004496"/>
    </source>
</evidence>
<dbReference type="GO" id="GO:0051604">
    <property type="term" value="P:protein maturation"/>
    <property type="evidence" value="ECO:0007669"/>
    <property type="project" value="TreeGrafter"/>
</dbReference>
<keyword evidence="2 4" id="KW-0963">Cytoplasm</keyword>
<gene>
    <name evidence="8" type="primary">fdhE_2</name>
    <name evidence="4" type="synonym">fdhE</name>
    <name evidence="8" type="ORF">NCTC11842_03697</name>
</gene>
<dbReference type="AlphaFoldDB" id="A0A2X2EU77"/>
<dbReference type="GO" id="GO:0008199">
    <property type="term" value="F:ferric iron binding"/>
    <property type="evidence" value="ECO:0007669"/>
    <property type="project" value="TreeGrafter"/>
</dbReference>
<dbReference type="PIRSF" id="PIRSF018296">
    <property type="entry name" value="Format_dh_formtn"/>
    <property type="match status" value="1"/>
</dbReference>
<evidence type="ECO:0000313" key="8">
    <source>
        <dbReference type="EMBL" id="SPZ10110.1"/>
    </source>
</evidence>
<protein>
    <recommendedName>
        <fullName evidence="4">Protein FdhE homolog</fullName>
    </recommendedName>
</protein>
<name>A0A2X2EU77_PSELU</name>
<comment type="similarity">
    <text evidence="3 4">Belongs to the FdhE family.</text>
</comment>